<feature type="domain" description="Immunity MXAN-0049 protein" evidence="1">
    <location>
        <begin position="70"/>
        <end position="197"/>
    </location>
</feature>
<reference evidence="2 3" key="1">
    <citation type="submission" date="2016-10" db="EMBL/GenBank/DDBJ databases">
        <authorList>
            <person name="de Groot N.N."/>
        </authorList>
    </citation>
    <scope>NUCLEOTIDE SEQUENCE [LARGE SCALE GENOMIC DNA]</scope>
    <source>
        <strain evidence="2 3">Vu-144</strain>
    </source>
</reference>
<evidence type="ECO:0000313" key="3">
    <source>
        <dbReference type="Proteomes" id="UP000199041"/>
    </source>
</evidence>
<dbReference type="Proteomes" id="UP000199041">
    <property type="component" value="Unassembled WGS sequence"/>
</dbReference>
<name>A0A1H3ZI79_9BACT</name>
<proteinExistence type="predicted"/>
<dbReference type="AlphaFoldDB" id="A0A1H3ZI79"/>
<evidence type="ECO:0000313" key="2">
    <source>
        <dbReference type="EMBL" id="SEA23131.1"/>
    </source>
</evidence>
<gene>
    <name evidence="2" type="ORF">SAMN05192529_11130</name>
</gene>
<organism evidence="2 3">
    <name type="scientific">Arachidicoccus rhizosphaerae</name>
    <dbReference type="NCBI Taxonomy" id="551991"/>
    <lineage>
        <taxon>Bacteria</taxon>
        <taxon>Pseudomonadati</taxon>
        <taxon>Bacteroidota</taxon>
        <taxon>Chitinophagia</taxon>
        <taxon>Chitinophagales</taxon>
        <taxon>Chitinophagaceae</taxon>
        <taxon>Arachidicoccus</taxon>
    </lineage>
</organism>
<dbReference type="RefSeq" id="WP_139188131.1">
    <property type="nucleotide sequence ID" value="NZ_FNQY01000011.1"/>
</dbReference>
<dbReference type="OrthoDB" id="1096390at2"/>
<dbReference type="Pfam" id="PF07791">
    <property type="entry name" value="Imm11"/>
    <property type="match status" value="1"/>
</dbReference>
<accession>A0A1H3ZI79</accession>
<dbReference type="InterPro" id="IPR012433">
    <property type="entry name" value="Imm11"/>
</dbReference>
<protein>
    <recommendedName>
        <fullName evidence="1">Immunity MXAN-0049 protein domain-containing protein</fullName>
    </recommendedName>
</protein>
<sequence>MNNKFYLICIKDLPQVASAFAPESTKLAHDLIDDLEDLNELPFDLNLVKLFERNGELAKSDYLGDLQDIWLDYQPNSLAWPLFSERLKNIIEQIRNDQDEFDWILAKVNGNNERRNYYILRFQRMYDVLDVKKTMYVPGTRNIIKPYFSLQKVRHLTVFTTPSEFNLWKIKSRLYINDNLRRIIQREKLTGITFEKARVKND</sequence>
<dbReference type="EMBL" id="FNQY01000011">
    <property type="protein sequence ID" value="SEA23131.1"/>
    <property type="molecule type" value="Genomic_DNA"/>
</dbReference>
<evidence type="ECO:0000259" key="1">
    <source>
        <dbReference type="Pfam" id="PF07791"/>
    </source>
</evidence>
<keyword evidence="3" id="KW-1185">Reference proteome</keyword>